<evidence type="ECO:0000259" key="2">
    <source>
        <dbReference type="Pfam" id="PF03968"/>
    </source>
</evidence>
<reference evidence="3" key="1">
    <citation type="journal article" date="2019" name="PLoS Negl. Trop. Dis.">
        <title>Revisiting the worldwide diversity of Leptospira species in the environment.</title>
        <authorList>
            <person name="Vincent A.T."/>
            <person name="Schiettekatte O."/>
            <person name="Bourhy P."/>
            <person name="Veyrier F.J."/>
            <person name="Picardeau M."/>
        </authorList>
    </citation>
    <scope>NUCLEOTIDE SEQUENCE [LARGE SCALE GENOMIC DNA]</scope>
    <source>
        <strain evidence="3">201702476</strain>
    </source>
</reference>
<accession>A0A4R9K0D6</accession>
<dbReference type="OrthoDB" id="335467at2"/>
<dbReference type="EMBL" id="RQGD01000035">
    <property type="protein sequence ID" value="TGL57398.1"/>
    <property type="molecule type" value="Genomic_DNA"/>
</dbReference>
<keyword evidence="4" id="KW-1185">Reference proteome</keyword>
<dbReference type="Proteomes" id="UP000297693">
    <property type="component" value="Unassembled WGS sequence"/>
</dbReference>
<dbReference type="AlphaFoldDB" id="A0A4R9K0D6"/>
<evidence type="ECO:0000313" key="4">
    <source>
        <dbReference type="Proteomes" id="UP000297693"/>
    </source>
</evidence>
<protein>
    <recommendedName>
        <fullName evidence="2">Organic solvent tolerance-like N-terminal domain-containing protein</fullName>
    </recommendedName>
</protein>
<dbReference type="Gene3D" id="2.60.450.10">
    <property type="entry name" value="Lipopolysaccharide (LPS) transport protein A like domain"/>
    <property type="match status" value="1"/>
</dbReference>
<organism evidence="3 4">
    <name type="scientific">Leptospira ognonensis</name>
    <dbReference type="NCBI Taxonomy" id="2484945"/>
    <lineage>
        <taxon>Bacteria</taxon>
        <taxon>Pseudomonadati</taxon>
        <taxon>Spirochaetota</taxon>
        <taxon>Spirochaetia</taxon>
        <taxon>Leptospirales</taxon>
        <taxon>Leptospiraceae</taxon>
        <taxon>Leptospira</taxon>
    </lineage>
</organism>
<gene>
    <name evidence="3" type="ORF">EHQ58_13995</name>
</gene>
<dbReference type="RefSeq" id="WP_135624522.1">
    <property type="nucleotide sequence ID" value="NZ_RQGD01000035.1"/>
</dbReference>
<proteinExistence type="predicted"/>
<dbReference type="InterPro" id="IPR005653">
    <property type="entry name" value="OstA-like_N"/>
</dbReference>
<feature type="domain" description="Organic solvent tolerance-like N-terminal" evidence="2">
    <location>
        <begin position="385"/>
        <end position="452"/>
    </location>
</feature>
<evidence type="ECO:0000313" key="3">
    <source>
        <dbReference type="EMBL" id="TGL57398.1"/>
    </source>
</evidence>
<evidence type="ECO:0000256" key="1">
    <source>
        <dbReference type="SAM" id="MobiDB-lite"/>
    </source>
</evidence>
<comment type="caution">
    <text evidence="3">The sequence shown here is derived from an EMBL/GenBank/DDBJ whole genome shotgun (WGS) entry which is preliminary data.</text>
</comment>
<name>A0A4R9K0D6_9LEPT</name>
<feature type="region of interest" description="Disordered" evidence="1">
    <location>
        <begin position="248"/>
        <end position="268"/>
    </location>
</feature>
<dbReference type="Pfam" id="PF03968">
    <property type="entry name" value="LptD_N"/>
    <property type="match status" value="1"/>
</dbReference>
<sequence length="469" mass="52782">MNYLVYFILLGFLTPVLGISLEPELLRGSNDLMKSFNLIPSDLKKDKKKVDKTPVIWGGNTLTQEERLVNGFQMKAFILGGGAYITHKKIQLTAREIEVIGDDALIGNLKGQVIVEDKENGATLIASKGVYDKMAGTVTLDHKPMLLHKKDGKTVKIHCESIVRYLEEARTVLTGKVIVTSLDFRVFGEDAVYLEKEDRIDLTNEPFLFSENRFLQGKTLSYFVKQGSIKLEGDSTIYQVGYESEKKKLDESKKKKPKETEVISEDKSSSEKNTKVRILTIFSGDTLTHKNKSGNTESSTAMNGNAFMYRSDSEFKASEIESKQNNKLVISRGNVTFLDKVNFYRMEGGFLEYSKEKGYSYLTENPQIFFLDEKTLEEKGNLAAVYIERFDEKKEAVARGNVQIQTQSSKASGEFATFYEEEDKLILEGNPTLTRDNTKVSAGKIIIYPNEDKAILSDGLKVIGNDQKN</sequence>